<dbReference type="EMBL" id="LT934121">
    <property type="protein sequence ID" value="VAI51492.1"/>
    <property type="molecule type" value="Genomic_DNA"/>
</dbReference>
<dbReference type="AlphaFoldDB" id="A0A9R1B4U7"/>
<keyword evidence="1" id="KW-0472">Membrane</keyword>
<sequence>MGAMTRRWTTGERWEKAEAGHVKASAIGAPDKRLCCGGAIMHDHHGKDIDVHRLVLEMGCIIQSLTYLKRDGFTHGFLIEEVKTMLRPLDDHKSARDWYLLQREHYDSVTRELKNYSREVVWTERLAKLLNVVYVLGTPFIVGPLVLKGIAIRRMCPLFRALVYVHWTAMCSANFAMCRAKLLAKSYGLRL</sequence>
<evidence type="ECO:0000256" key="1">
    <source>
        <dbReference type="SAM" id="Phobius"/>
    </source>
</evidence>
<gene>
    <name evidence="2" type="ORF">TRITD_6Av1G219660</name>
</gene>
<evidence type="ECO:0000313" key="3">
    <source>
        <dbReference type="Proteomes" id="UP000324705"/>
    </source>
</evidence>
<keyword evidence="1" id="KW-0812">Transmembrane</keyword>
<proteinExistence type="predicted"/>
<accession>A0A9R1B4U7</accession>
<evidence type="ECO:0000313" key="2">
    <source>
        <dbReference type="EMBL" id="VAI51492.1"/>
    </source>
</evidence>
<dbReference type="Gramene" id="TRITD6Av1G219660.1">
    <property type="protein sequence ID" value="TRITD6Av1G219660.1"/>
    <property type="gene ID" value="TRITD6Av1G219660"/>
</dbReference>
<keyword evidence="3" id="KW-1185">Reference proteome</keyword>
<keyword evidence="1" id="KW-1133">Transmembrane helix</keyword>
<dbReference type="Proteomes" id="UP000324705">
    <property type="component" value="Chromosome 6A"/>
</dbReference>
<name>A0A9R1B4U7_TRITD</name>
<protein>
    <submittedName>
        <fullName evidence="2">Uncharacterized protein</fullName>
    </submittedName>
</protein>
<feature type="transmembrane region" description="Helical" evidence="1">
    <location>
        <begin position="132"/>
        <end position="152"/>
    </location>
</feature>
<reference evidence="2 3" key="1">
    <citation type="submission" date="2017-09" db="EMBL/GenBank/DDBJ databases">
        <authorList>
            <consortium name="International Durum Wheat Genome Sequencing Consortium (IDWGSC)"/>
            <person name="Milanesi L."/>
        </authorList>
    </citation>
    <scope>NUCLEOTIDE SEQUENCE [LARGE SCALE GENOMIC DNA]</scope>
    <source>
        <strain evidence="3">cv. Svevo</strain>
    </source>
</reference>
<organism evidence="2 3">
    <name type="scientific">Triticum turgidum subsp. durum</name>
    <name type="common">Durum wheat</name>
    <name type="synonym">Triticum durum</name>
    <dbReference type="NCBI Taxonomy" id="4567"/>
    <lineage>
        <taxon>Eukaryota</taxon>
        <taxon>Viridiplantae</taxon>
        <taxon>Streptophyta</taxon>
        <taxon>Embryophyta</taxon>
        <taxon>Tracheophyta</taxon>
        <taxon>Spermatophyta</taxon>
        <taxon>Magnoliopsida</taxon>
        <taxon>Liliopsida</taxon>
        <taxon>Poales</taxon>
        <taxon>Poaceae</taxon>
        <taxon>BOP clade</taxon>
        <taxon>Pooideae</taxon>
        <taxon>Triticodae</taxon>
        <taxon>Triticeae</taxon>
        <taxon>Triticinae</taxon>
        <taxon>Triticum</taxon>
    </lineage>
</organism>